<reference evidence="1" key="2">
    <citation type="submission" date="2020-09" db="EMBL/GenBank/DDBJ databases">
        <authorList>
            <person name="Sun Q."/>
            <person name="Zhou Y."/>
        </authorList>
    </citation>
    <scope>NUCLEOTIDE SEQUENCE</scope>
    <source>
        <strain evidence="1">CGMCC 1.15330</strain>
    </source>
</reference>
<evidence type="ECO:0000313" key="1">
    <source>
        <dbReference type="EMBL" id="GGB15180.1"/>
    </source>
</evidence>
<reference evidence="1" key="1">
    <citation type="journal article" date="2014" name="Int. J. Syst. Evol. Microbiol.">
        <title>Complete genome sequence of Corynebacterium casei LMG S-19264T (=DSM 44701T), isolated from a smear-ripened cheese.</title>
        <authorList>
            <consortium name="US DOE Joint Genome Institute (JGI-PGF)"/>
            <person name="Walter F."/>
            <person name="Albersmeier A."/>
            <person name="Kalinowski J."/>
            <person name="Ruckert C."/>
        </authorList>
    </citation>
    <scope>NUCLEOTIDE SEQUENCE</scope>
    <source>
        <strain evidence="1">CGMCC 1.15330</strain>
    </source>
</reference>
<evidence type="ECO:0000313" key="2">
    <source>
        <dbReference type="Proteomes" id="UP000623067"/>
    </source>
</evidence>
<evidence type="ECO:0008006" key="3">
    <source>
        <dbReference type="Google" id="ProtNLM"/>
    </source>
</evidence>
<dbReference type="Proteomes" id="UP000623067">
    <property type="component" value="Unassembled WGS sequence"/>
</dbReference>
<comment type="caution">
    <text evidence="1">The sequence shown here is derived from an EMBL/GenBank/DDBJ whole genome shotgun (WGS) entry which is preliminary data.</text>
</comment>
<name>A0A916STK4_9SPHN</name>
<gene>
    <name evidence="1" type="ORF">GCM10011380_00740</name>
</gene>
<keyword evidence="2" id="KW-1185">Reference proteome</keyword>
<proteinExistence type="predicted"/>
<accession>A0A916STK4</accession>
<organism evidence="1 2">
    <name type="scientific">Sphingomonas metalli</name>
    <dbReference type="NCBI Taxonomy" id="1779358"/>
    <lineage>
        <taxon>Bacteria</taxon>
        <taxon>Pseudomonadati</taxon>
        <taxon>Pseudomonadota</taxon>
        <taxon>Alphaproteobacteria</taxon>
        <taxon>Sphingomonadales</taxon>
        <taxon>Sphingomonadaceae</taxon>
        <taxon>Sphingomonas</taxon>
    </lineage>
</organism>
<protein>
    <recommendedName>
        <fullName evidence="3">Tip attachment protein J domain-containing protein</fullName>
    </recommendedName>
</protein>
<dbReference type="AlphaFoldDB" id="A0A916STK4"/>
<dbReference type="EMBL" id="BMIH01000001">
    <property type="protein sequence ID" value="GGB15180.1"/>
    <property type="molecule type" value="Genomic_DNA"/>
</dbReference>
<sequence>MGQSLERWLMGKAISKVVGVIVSPLSLIDKDLGRAVTAIALTTAGIVTGNFALISAGVSMGASLLAPKPKSPSTSAASLDRLQASINLRTPRTMVFGSTAMATDIRDQEWSNGQDYLHRFPVVASHRVRGIREIWFDDKLAWSASGGVTSTYAGYLTITPVLEGSAANAINIGPRMGSSRRYTGCAYVYIRYKLNGNSKKTDSPFAGGSIPSRMTIIGDGIPVADPRVNGFVPSDQSTWSTDASACRNPALVALTYLLGWRINAKLAVGKGIPPERIDLASFATAANICDEPVTRPSGTTEPRYRCDGVVSEGDDTGLVLDNLKATMNAVLDDVDGKIRLSVLYNDLATPIGELTAADVLGEFTWDQTPPLSDTFNIVRGGYTDPSTTSLYQMVDYPEVSIASADGIDRIETVNLPMVQSAGQAQRLAKLRLARQQYGGTFQAVFQATAWKFQKGDAIRFSFYPLGWDKKLFRIADMTIQVDGTVPMMLREESPAIYAAYSDETSAIAGTAPTTYDPSLWPVIQGLVDVEAQIARAVSDGWLDPSEKRQAKIDYDQRTAQRDALQARYVALGSPASVTDARNAAFARMQDLYNYLQSLSPSWLDYSTQTQVPDPTAYQAAWKAASEALEAFSAAITGLEGPPGKDGASAFTLIASGPVEVQGGALVKTSGELGGGYSQQGYRGGALCSFRPGQSGGANVFAGLNADPIGDDYAAIDYCWFLTEGGAAQIYESGNFIAQQFQGYDPSYVFQVAYDNGKVRWLCNGNVYREVAVAADRLFYFDSTLGGGAGTSLLDIAFVASGAAGENGEPGDDGFGVVAAPAAFVIPATSLGATKATWQGGSCKITLNKGGQPVAADSYSYANVQNVASIAISGHTITFQDITSDKGSFIARATLGGVNYDQEVTIVKTRDGSAAFVSSTTFSGNVSATGQANTTVPKNKTVTLTSSATYDAAGSGTGNRSGRGRLTLSWRNLTDNGAWNILGTVDGSLAQIINRGSSAEPDYEYIPGSVSAGFSFTSPTEDKQLEYRAEFVTIQGQTGNIQGALRLEVTA</sequence>